<feature type="transmembrane region" description="Helical" evidence="1">
    <location>
        <begin position="35"/>
        <end position="52"/>
    </location>
</feature>
<organism evidence="2 3">
    <name type="scientific">Chitinophaga horti</name>
    <dbReference type="NCBI Taxonomy" id="2920382"/>
    <lineage>
        <taxon>Bacteria</taxon>
        <taxon>Pseudomonadati</taxon>
        <taxon>Bacteroidota</taxon>
        <taxon>Chitinophagia</taxon>
        <taxon>Chitinophagales</taxon>
        <taxon>Chitinophagaceae</taxon>
        <taxon>Chitinophaga</taxon>
    </lineage>
</organism>
<dbReference type="EMBL" id="CP107006">
    <property type="protein sequence ID" value="UYQ95165.1"/>
    <property type="molecule type" value="Genomic_DNA"/>
</dbReference>
<proteinExistence type="predicted"/>
<keyword evidence="3" id="KW-1185">Reference proteome</keyword>
<sequence>MAQKRGDSRARLNIAAGVCILIGLVIGFGIKRMHIGLMIGLALGLLSGGLLSKRK</sequence>
<evidence type="ECO:0008006" key="4">
    <source>
        <dbReference type="Google" id="ProtNLM"/>
    </source>
</evidence>
<evidence type="ECO:0000313" key="2">
    <source>
        <dbReference type="EMBL" id="UYQ95165.1"/>
    </source>
</evidence>
<keyword evidence="1" id="KW-0472">Membrane</keyword>
<dbReference type="RefSeq" id="WP_264282944.1">
    <property type="nucleotide sequence ID" value="NZ_CP107006.1"/>
</dbReference>
<reference evidence="2" key="1">
    <citation type="submission" date="2022-10" db="EMBL/GenBank/DDBJ databases">
        <title>Chitinophaga sp. nov., isolated from soil.</title>
        <authorList>
            <person name="Jeon C.O."/>
        </authorList>
    </citation>
    <scope>NUCLEOTIDE SEQUENCE</scope>
    <source>
        <strain evidence="2">R8</strain>
    </source>
</reference>
<protein>
    <recommendedName>
        <fullName evidence="4">Glycine zipper family protein</fullName>
    </recommendedName>
</protein>
<feature type="transmembrane region" description="Helical" evidence="1">
    <location>
        <begin position="12"/>
        <end position="29"/>
    </location>
</feature>
<evidence type="ECO:0000313" key="3">
    <source>
        <dbReference type="Proteomes" id="UP001162741"/>
    </source>
</evidence>
<dbReference type="Proteomes" id="UP001162741">
    <property type="component" value="Chromosome"/>
</dbReference>
<evidence type="ECO:0000256" key="1">
    <source>
        <dbReference type="SAM" id="Phobius"/>
    </source>
</evidence>
<gene>
    <name evidence="2" type="ORF">MKQ68_08650</name>
</gene>
<keyword evidence="1" id="KW-0812">Transmembrane</keyword>
<name>A0ABY6J658_9BACT</name>
<keyword evidence="1" id="KW-1133">Transmembrane helix</keyword>
<accession>A0ABY6J658</accession>